<accession>A0A9N9JLQ1</accession>
<organism evidence="1 2">
    <name type="scientific">Racocetra fulgida</name>
    <dbReference type="NCBI Taxonomy" id="60492"/>
    <lineage>
        <taxon>Eukaryota</taxon>
        <taxon>Fungi</taxon>
        <taxon>Fungi incertae sedis</taxon>
        <taxon>Mucoromycota</taxon>
        <taxon>Glomeromycotina</taxon>
        <taxon>Glomeromycetes</taxon>
        <taxon>Diversisporales</taxon>
        <taxon>Gigasporaceae</taxon>
        <taxon>Racocetra</taxon>
    </lineage>
</organism>
<sequence>LIGTSDAAVVDRFSLTSRIPQNHIWILFEVKKSVNDSCLYQAMAELTAGDLKSVHAVLTVLTDLRDDW</sequence>
<gene>
    <name evidence="1" type="ORF">RFULGI_LOCUS16312</name>
</gene>
<feature type="non-terminal residue" evidence="1">
    <location>
        <position position="1"/>
    </location>
</feature>
<keyword evidence="2" id="KW-1185">Reference proteome</keyword>
<proteinExistence type="predicted"/>
<reference evidence="1" key="1">
    <citation type="submission" date="2021-06" db="EMBL/GenBank/DDBJ databases">
        <authorList>
            <person name="Kallberg Y."/>
            <person name="Tangrot J."/>
            <person name="Rosling A."/>
        </authorList>
    </citation>
    <scope>NUCLEOTIDE SEQUENCE</scope>
    <source>
        <strain evidence="1">IN212</strain>
    </source>
</reference>
<dbReference type="Proteomes" id="UP000789396">
    <property type="component" value="Unassembled WGS sequence"/>
</dbReference>
<dbReference type="OrthoDB" id="2352827at2759"/>
<name>A0A9N9JLQ1_9GLOM</name>
<dbReference type="EMBL" id="CAJVPZ010057200">
    <property type="protein sequence ID" value="CAG8786583.1"/>
    <property type="molecule type" value="Genomic_DNA"/>
</dbReference>
<comment type="caution">
    <text evidence="1">The sequence shown here is derived from an EMBL/GenBank/DDBJ whole genome shotgun (WGS) entry which is preliminary data.</text>
</comment>
<evidence type="ECO:0000313" key="1">
    <source>
        <dbReference type="EMBL" id="CAG8786583.1"/>
    </source>
</evidence>
<protein>
    <submittedName>
        <fullName evidence="1">17445_t:CDS:1</fullName>
    </submittedName>
</protein>
<evidence type="ECO:0000313" key="2">
    <source>
        <dbReference type="Proteomes" id="UP000789396"/>
    </source>
</evidence>
<feature type="non-terminal residue" evidence="1">
    <location>
        <position position="68"/>
    </location>
</feature>
<dbReference type="AlphaFoldDB" id="A0A9N9JLQ1"/>